<reference evidence="1" key="1">
    <citation type="journal article" date="2019" name="Sci. Rep.">
        <title>Draft genome of Tanacetum cinerariifolium, the natural source of mosquito coil.</title>
        <authorList>
            <person name="Yamashiro T."/>
            <person name="Shiraishi A."/>
            <person name="Satake H."/>
            <person name="Nakayama K."/>
        </authorList>
    </citation>
    <scope>NUCLEOTIDE SEQUENCE</scope>
</reference>
<comment type="caution">
    <text evidence="1">The sequence shown here is derived from an EMBL/GenBank/DDBJ whole genome shotgun (WGS) entry which is preliminary data.</text>
</comment>
<sequence length="156" mass="17833">MYENVKKRTKRVQNESLGINDAAVKLCIRKLRFVVDKIKILNGGHVLERVIIKGEIKSFPCLRLVPSTFKRTTISDCIRIRVPDQLQSHDHKLFDTLIILISFRPDDEMPKGRGRRIAKSLPGSPRIVLLVPTAELASQDNAAYYWAQQQKSSNHD</sequence>
<dbReference type="EMBL" id="BKCJ010004852">
    <property type="protein sequence ID" value="GEU63473.1"/>
    <property type="molecule type" value="Genomic_DNA"/>
</dbReference>
<name>A0A6L2LNW1_TANCI</name>
<accession>A0A6L2LNW1</accession>
<dbReference type="AlphaFoldDB" id="A0A6L2LNW1"/>
<organism evidence="1">
    <name type="scientific">Tanacetum cinerariifolium</name>
    <name type="common">Dalmatian daisy</name>
    <name type="synonym">Chrysanthemum cinerariifolium</name>
    <dbReference type="NCBI Taxonomy" id="118510"/>
    <lineage>
        <taxon>Eukaryota</taxon>
        <taxon>Viridiplantae</taxon>
        <taxon>Streptophyta</taxon>
        <taxon>Embryophyta</taxon>
        <taxon>Tracheophyta</taxon>
        <taxon>Spermatophyta</taxon>
        <taxon>Magnoliopsida</taxon>
        <taxon>eudicotyledons</taxon>
        <taxon>Gunneridae</taxon>
        <taxon>Pentapetalae</taxon>
        <taxon>asterids</taxon>
        <taxon>campanulids</taxon>
        <taxon>Asterales</taxon>
        <taxon>Asteraceae</taxon>
        <taxon>Asteroideae</taxon>
        <taxon>Anthemideae</taxon>
        <taxon>Anthemidinae</taxon>
        <taxon>Tanacetum</taxon>
    </lineage>
</organism>
<proteinExistence type="predicted"/>
<gene>
    <name evidence="1" type="ORF">Tci_035451</name>
</gene>
<evidence type="ECO:0000313" key="1">
    <source>
        <dbReference type="EMBL" id="GEU63473.1"/>
    </source>
</evidence>
<protein>
    <submittedName>
        <fullName evidence="1">Uncharacterized protein</fullName>
    </submittedName>
</protein>